<dbReference type="PANTHER" id="PTHR12138:SF162">
    <property type="entry name" value="CHROMOSOME UNDETERMINED SCAFFOLD_275, WHOLE GENOME SHOTGUN SEQUENCE"/>
    <property type="match status" value="1"/>
</dbReference>
<accession>Q6ZPA7</accession>
<feature type="transmembrane region" description="Helical" evidence="1">
    <location>
        <begin position="47"/>
        <end position="70"/>
    </location>
</feature>
<evidence type="ECO:0000256" key="1">
    <source>
        <dbReference type="SAM" id="Phobius"/>
    </source>
</evidence>
<organism evidence="2">
    <name type="scientific">Homo sapiens</name>
    <name type="common">Human</name>
    <dbReference type="NCBI Taxonomy" id="9606"/>
    <lineage>
        <taxon>Eukaryota</taxon>
        <taxon>Metazoa</taxon>
        <taxon>Chordata</taxon>
        <taxon>Craniata</taxon>
        <taxon>Vertebrata</taxon>
        <taxon>Euteleostomi</taxon>
        <taxon>Mammalia</taxon>
        <taxon>Eutheria</taxon>
        <taxon>Euarchontoglires</taxon>
        <taxon>Primates</taxon>
        <taxon>Haplorrhini</taxon>
        <taxon>Catarrhini</taxon>
        <taxon>Hominidae</taxon>
        <taxon>Homo</taxon>
    </lineage>
</organism>
<keyword evidence="1" id="KW-0472">Membrane</keyword>
<keyword evidence="1" id="KW-1133">Transmembrane helix</keyword>
<name>Q6ZPA7_HUMAN</name>
<sequence length="125" mass="13883">MVFSLLPFIHLHFPSHHLLFSLISLPQLCLPHSFPCHLCKVRITRPSWSLSFSFSALSILLPSCLFVCFLRKSLTLLPRQECSGMFSAHCSLHPLGSSDPPTSASQVAGTTGARHHAQVNKIFFL</sequence>
<protein>
    <submittedName>
        <fullName evidence="2">cDNA FLJ26155 fis, clone ADG01203</fullName>
    </submittedName>
</protein>
<dbReference type="PRINTS" id="PR02045">
    <property type="entry name" value="F138DOMAIN"/>
</dbReference>
<proteinExistence type="evidence at transcript level"/>
<reference evidence="2" key="1">
    <citation type="submission" date="2003-07" db="EMBL/GenBank/DDBJ databases">
        <title>NEDO human cDNA sequencing project.</title>
        <authorList>
            <person name="Oshima A."/>
            <person name="Takahashi-Fujii A."/>
            <person name="Tanase T."/>
            <person name="Imose N."/>
            <person name="Takeuchi K."/>
            <person name="Arita M."/>
            <person name="Musashino K."/>
            <person name="Yuuki H."/>
            <person name="Hara H."/>
            <person name="Suzuki Y."/>
            <person name="Hata H."/>
            <person name="Nakagawa K."/>
            <person name="Mizuno S."/>
            <person name="Morinaga M."/>
            <person name="Kawamura M."/>
            <person name="Sugiyama T."/>
            <person name="Irie R."/>
            <person name="Otsuki T."/>
            <person name="Sato H."/>
            <person name="Nishikawa T."/>
            <person name="Sugiyama A."/>
            <person name="Kawakami B."/>
            <person name="Nagai K."/>
            <person name="Isogai T."/>
            <person name="Sugano S."/>
        </authorList>
    </citation>
    <scope>NUCLEOTIDE SEQUENCE</scope>
    <source>
        <tissue evidence="2">Adrenal gland</tissue>
    </source>
</reference>
<dbReference type="PANTHER" id="PTHR12138">
    <property type="entry name" value="PRIMATE-EXPANDED PROTEIN FAMILY"/>
    <property type="match status" value="1"/>
</dbReference>
<evidence type="ECO:0000313" key="2">
    <source>
        <dbReference type="EMBL" id="BAC85212.1"/>
    </source>
</evidence>
<keyword evidence="1" id="KW-0812">Transmembrane</keyword>
<dbReference type="AlphaFoldDB" id="Q6ZPA7"/>
<dbReference type="EMBL" id="AK129666">
    <property type="protein sequence ID" value="BAC85212.1"/>
    <property type="molecule type" value="mRNA"/>
</dbReference>